<dbReference type="PANTHER" id="PTHR15507">
    <property type="entry name" value="ZINC FINGER PROTEIN RLF"/>
    <property type="match status" value="1"/>
</dbReference>
<feature type="compositionally biased region" description="Polar residues" evidence="12">
    <location>
        <begin position="1433"/>
        <end position="1455"/>
    </location>
</feature>
<evidence type="ECO:0000256" key="2">
    <source>
        <dbReference type="ARBA" id="ARBA00006991"/>
    </source>
</evidence>
<dbReference type="InterPro" id="IPR013087">
    <property type="entry name" value="Znf_C2H2_type"/>
</dbReference>
<sequence>MAEEESEFELEGFKKELESLFVSNSSEEYGLQSKLYCLRFCKLVEVYSGRWQVPLPQLQVLQTALCSFVQASACFPSDCEHVCYTLSSLALSAFELLLFLNRNKILQDPLKNVLDSFQECFSQLERHQNIHLLQVGQIIREKGPWTNPILQAILKDSQQPRDEVDRYLGSEVPVFFELRVRYLLSSEMFTEAVVLAKTCSQHPVAGRHLFFRQAYLTCLLKASLPHHMHEEMSDIDGKDAVDIVCNTESEESDETLLALCTAFLAQQLHRGDMYCMWDLVFVWSRLHLRVRPSKQAFLEESHRLMLSATNIRSIFSFIRVILAELGKDGLQFCVELCTHSLQTNPCDDATKSLIYKTVAYLLPNDLEVCRACALLVFFLERTVEAYKTVFLLYTHPDQEYHAEAGPIGNHIRFEILQTLKRGLYFDPEFWNLLNLRTNCLKLMSEKKAELAMMMMEEDDGWVSNYCSTATKEPCCSWSADLSERVQPTHVETKPVQTKPVQKHVQIKPFHQVTAPKRRFQKEEKNHGSTAPAAAKRVKAQRLEKTSVVEPQQLPVNHVTPVTAKAKIEKLAEPPVVEEQPVIKRRGRKPGPKPGPRSSVKTTESSAETSSVRRSFRQLDMAQENLARQVGHRPHRHMTRLSEKKPPKRRGRKPRWLLEGTFQAENSAPRKGRQPGRKPPQQKTQQTPVDKTNKTSQSGAAVKESTTKQKNAVTSQNKMAGARLTAPREQEGKRQKEIPATNHLPAVSPAHDSKLEVSLPDNEIFGFFHEDYLSRQGPVTLNCDKSKAPIQAQYRVKDRLGEVVILSPQNASLFIHQLHNYAQTPKAEGVTLNTETCLLKATDVRPSLNQSCLPVSCDASGVFYQTSPVEMEVEVSSQTVQATATDMTFTPQGGAVEHIERPKNEEGFSTDAQQTCTPSVLAVNVIVPNNTGRRTNTDVTDVPREPTEVTNIPKKQTASEVRDILESSRKSEVTDILKEAMDIANIGVDEAMMDDGDTGSVPGKETRELVVLTPFCWLANTSMDAFAKEFEKFAKGPDSDVVVKQESVIPHTTDNVSHKKLEMTLSTVLPQTTDNVSHKTLETTLSTVLPQATDNVSHKTLGMTSSTSPKVIPKAVTDPVVLEHTSKVTKVQDTQLDIKGTSQNMEPEDISMAAESFPQFTDETRQLEHPLKATVGTPEDPVDSTQDNDTPQITEAPPQNTQDIGQLPEDTLKVTFTEVTPQATEDRTKATVDTPETVDTLPQNIEEDSLEVIEDARKVTVDSQEVTVDTSEHIEDALQIQNTADTLQGTPQLTVDAPMVAEELTKNTRGAKQNNGDTPKLHEDTLQDTPVTEDTPGVREETSQEPKDTSKVSGDTPKVSEDILKVHVDTQKVPEDTPQNTQVNEDTSMVTEDTPQDTQYNSPVTPKVTESAHTPKVTPRVPEDTSQDPKDASKVTQNSPQKTQDTPKFTKDTPTVSGDIGQHPGDGTPQENENNPLAYRCSLCNKVFKGKRVIAHAMYHFRRDQCMFCRMLFKNDLLAMMHLSQHIDKLKKGNLPPDIEEVRENCKAGMSDTPGRSTQRGRRGRKRIPVNSSESTPPDYRKLRSTNRISSINSSESTPPDRRKLQSNPKLLSTNRLSTDSQPSPETKLATEESEGKQSTQRVNGQRGRRRVKVEGTEGDGDARAEEQEKISRRQEEEHSAPEQREEPVAISTSPATTSTGEQGGTYSSPVTKTLEEEEKPCSSAKTMEDNAESQPVSVKQDRLSVSPLETSVQGKETPGSCPVEGCTEIFTGKRHSLLGHILDDHRGDAKPLETTFRHGNGKCNICKKPVLTLQHYQHHIVWHGGYPRHPCLHDGCKARFSAATEMRNHAKTHQPLLAVCCFPGCRERLACLPELNRHEQEHYRLPKEGKDESVFATLVTNTTSVKVTRRCKTKRNKLQKMQGVKKRWPLGEKEGSATDLTTTTTTTVKVTRKYDLTKTLKKTQVIKKRNVHRDKDPRTTDLSTVSVKVTNKLKKLQVKRKPCVGKKMDAPTTPVTTANEKAEKVSKKLKMIHKVKKAWAVKRENVSKDNYTPTGPTTSATITATEKVTKKLQFLNKLKKMLVIQKPNVSNEKDTQPGPATDTKVTKKSKVTDKLKKTQLVKKPSVGKDPRKMSAVSTDEDTQPVPPTVAPKVTEKLPMVTEKVKKTQVLKKQIVIKEPKKTSKKPLKSKTSGPEKDVNKVTDVLGSKDIEVVESKSKEEDNKPSVETSDSTASSVCDQKMVNGHLKVITKESPKYQKSLKTSTVSKSKKCEPRNHKPATPKTPTNTPKPPTNTPKPPTNTPKPPTNTPKTPIKEEAKNSTFFGKINNRPYIRPPPTAYLDERYTTMPKRRKEMSWTTRLSPMRPDLVVEASGTTATPLVCRRRCAKCFLSFDSGEELQTHLSLKKCTTLFGFDSDEESSW</sequence>
<keyword evidence="4" id="KW-0479">Metal-binding</keyword>
<evidence type="ECO:0000256" key="12">
    <source>
        <dbReference type="SAM" id="MobiDB-lite"/>
    </source>
</evidence>
<feature type="region of interest" description="Disordered" evidence="12">
    <location>
        <begin position="1306"/>
        <end position="1473"/>
    </location>
</feature>
<keyword evidence="3" id="KW-0597">Phosphoprotein</keyword>
<keyword evidence="11" id="KW-0539">Nucleus</keyword>
<keyword evidence="14" id="KW-1185">Reference proteome</keyword>
<feature type="region of interest" description="Disordered" evidence="12">
    <location>
        <begin position="1171"/>
        <end position="1204"/>
    </location>
</feature>
<feature type="compositionally biased region" description="Basic residues" evidence="12">
    <location>
        <begin position="1558"/>
        <end position="1567"/>
    </location>
</feature>
<feature type="compositionally biased region" description="Basic and acidic residues" evidence="12">
    <location>
        <begin position="2193"/>
        <end position="2224"/>
    </location>
</feature>
<feature type="region of interest" description="Disordered" evidence="12">
    <location>
        <begin position="577"/>
        <end position="748"/>
    </location>
</feature>
<feature type="region of interest" description="Disordered" evidence="12">
    <location>
        <begin position="2088"/>
        <end position="2150"/>
    </location>
</feature>
<feature type="compositionally biased region" description="Basic and acidic residues" evidence="12">
    <location>
        <begin position="725"/>
        <end position="736"/>
    </location>
</feature>
<feature type="compositionally biased region" description="Basic and acidic residues" evidence="12">
    <location>
        <begin position="1335"/>
        <end position="1349"/>
    </location>
</feature>
<keyword evidence="7" id="KW-0862">Zinc</keyword>
<evidence type="ECO:0000256" key="1">
    <source>
        <dbReference type="ARBA" id="ARBA00004123"/>
    </source>
</evidence>
<name>A0A8U0QA58_SALNM</name>
<feature type="domain" description="C2H2-type" evidence="13">
    <location>
        <begin position="1831"/>
        <end position="1853"/>
    </location>
</feature>
<evidence type="ECO:0000313" key="14">
    <source>
        <dbReference type="Proteomes" id="UP000808372"/>
    </source>
</evidence>
<keyword evidence="10" id="KW-0804">Transcription</keyword>
<dbReference type="GO" id="GO:0003677">
    <property type="term" value="F:DNA binding"/>
    <property type="evidence" value="ECO:0007669"/>
    <property type="project" value="UniProtKB-KW"/>
</dbReference>
<feature type="compositionally biased region" description="Polar residues" evidence="12">
    <location>
        <begin position="1605"/>
        <end position="1624"/>
    </location>
</feature>
<evidence type="ECO:0000256" key="7">
    <source>
        <dbReference type="ARBA" id="ARBA00022833"/>
    </source>
</evidence>
<evidence type="ECO:0000256" key="9">
    <source>
        <dbReference type="ARBA" id="ARBA00023125"/>
    </source>
</evidence>
<feature type="compositionally biased region" description="Basic and acidic residues" evidence="12">
    <location>
        <begin position="1420"/>
        <end position="1432"/>
    </location>
</feature>
<feature type="compositionally biased region" description="Pro residues" evidence="12">
    <location>
        <begin position="2287"/>
        <end position="2307"/>
    </location>
</feature>
<evidence type="ECO:0000256" key="5">
    <source>
        <dbReference type="ARBA" id="ARBA00022737"/>
    </source>
</evidence>
<feature type="compositionally biased region" description="Low complexity" evidence="12">
    <location>
        <begin position="678"/>
        <end position="687"/>
    </location>
</feature>
<feature type="compositionally biased region" description="Polar residues" evidence="12">
    <location>
        <begin position="2225"/>
        <end position="2237"/>
    </location>
</feature>
<feature type="compositionally biased region" description="Basic residues" evidence="12">
    <location>
        <begin position="645"/>
        <end position="654"/>
    </location>
</feature>
<feature type="compositionally biased region" description="Basic and acidic residues" evidence="12">
    <location>
        <begin position="1652"/>
        <end position="1687"/>
    </location>
</feature>
<dbReference type="GO" id="GO:0005634">
    <property type="term" value="C:nucleus"/>
    <property type="evidence" value="ECO:0007669"/>
    <property type="project" value="UniProtKB-SubCell"/>
</dbReference>
<dbReference type="GO" id="GO:0008270">
    <property type="term" value="F:zinc ion binding"/>
    <property type="evidence" value="ECO:0007669"/>
    <property type="project" value="UniProtKB-KW"/>
</dbReference>
<evidence type="ECO:0000256" key="3">
    <source>
        <dbReference type="ARBA" id="ARBA00022553"/>
    </source>
</evidence>
<evidence type="ECO:0000256" key="10">
    <source>
        <dbReference type="ARBA" id="ARBA00023163"/>
    </source>
</evidence>
<dbReference type="GO" id="GO:0000981">
    <property type="term" value="F:DNA-binding transcription factor activity, RNA polymerase II-specific"/>
    <property type="evidence" value="ECO:0007669"/>
    <property type="project" value="TreeGrafter"/>
</dbReference>
<keyword evidence="9" id="KW-0238">DNA-binding</keyword>
<evidence type="ECO:0000256" key="4">
    <source>
        <dbReference type="ARBA" id="ARBA00022723"/>
    </source>
</evidence>
<evidence type="ECO:0000256" key="11">
    <source>
        <dbReference type="ARBA" id="ARBA00023242"/>
    </source>
</evidence>
<comment type="subcellular location">
    <subcellularLocation>
        <location evidence="1">Nucleus</location>
    </subcellularLocation>
</comment>
<evidence type="ECO:0000256" key="6">
    <source>
        <dbReference type="ARBA" id="ARBA00022771"/>
    </source>
</evidence>
<feature type="region of interest" description="Disordered" evidence="12">
    <location>
        <begin position="1544"/>
        <end position="1759"/>
    </location>
</feature>
<feature type="compositionally biased region" description="Polar residues" evidence="12">
    <location>
        <begin position="1306"/>
        <end position="1316"/>
    </location>
</feature>
<dbReference type="GeneID" id="120035604"/>
<evidence type="ECO:0000259" key="13">
    <source>
        <dbReference type="PROSITE" id="PS00028"/>
    </source>
</evidence>
<protein>
    <submittedName>
        <fullName evidence="15">Uncharacterized protein LOC120035604</fullName>
    </submittedName>
</protein>
<dbReference type="InterPro" id="IPR052251">
    <property type="entry name" value="GH-ZnFinger_Regulators"/>
</dbReference>
<dbReference type="InterPro" id="IPR057986">
    <property type="entry name" value="TPR_Rlf/292/654"/>
</dbReference>
<evidence type="ECO:0000256" key="8">
    <source>
        <dbReference type="ARBA" id="ARBA00023015"/>
    </source>
</evidence>
<accession>A0A8U0QA58</accession>
<dbReference type="KEGG" id="snh:120035604"/>
<dbReference type="RefSeq" id="XP_038838129.1">
    <property type="nucleotide sequence ID" value="XM_038982201.1"/>
</dbReference>
<evidence type="ECO:0000313" key="15">
    <source>
        <dbReference type="RefSeq" id="XP_038838129.1"/>
    </source>
</evidence>
<dbReference type="Pfam" id="PF25580">
    <property type="entry name" value="TPR_Rlf"/>
    <property type="match status" value="1"/>
</dbReference>
<dbReference type="Proteomes" id="UP000808372">
    <property type="component" value="Unplaced"/>
</dbReference>
<feature type="compositionally biased region" description="Low complexity" evidence="12">
    <location>
        <begin position="1585"/>
        <end position="1597"/>
    </location>
</feature>
<feature type="compositionally biased region" description="Basic residues" evidence="12">
    <location>
        <begin position="629"/>
        <end position="638"/>
    </location>
</feature>
<organism evidence="14 15">
    <name type="scientific">Salvelinus namaycush</name>
    <name type="common">Lake trout</name>
    <name type="synonym">Salmo namaycush</name>
    <dbReference type="NCBI Taxonomy" id="8040"/>
    <lineage>
        <taxon>Eukaryota</taxon>
        <taxon>Metazoa</taxon>
        <taxon>Chordata</taxon>
        <taxon>Craniata</taxon>
        <taxon>Vertebrata</taxon>
        <taxon>Euteleostomi</taxon>
        <taxon>Actinopterygii</taxon>
        <taxon>Neopterygii</taxon>
        <taxon>Teleostei</taxon>
        <taxon>Protacanthopterygii</taxon>
        <taxon>Salmoniformes</taxon>
        <taxon>Salmonidae</taxon>
        <taxon>Salmoninae</taxon>
        <taxon>Salvelinus</taxon>
    </lineage>
</organism>
<feature type="compositionally biased region" description="Polar residues" evidence="12">
    <location>
        <begin position="598"/>
        <end position="612"/>
    </location>
</feature>
<proteinExistence type="inferred from homology"/>
<dbReference type="PANTHER" id="PTHR15507:SF16">
    <property type="entry name" value="ZINC FINGER PROTEIN 654"/>
    <property type="match status" value="1"/>
</dbReference>
<dbReference type="Gene3D" id="3.30.160.60">
    <property type="entry name" value="Classic Zinc Finger"/>
    <property type="match status" value="1"/>
</dbReference>
<feature type="compositionally biased region" description="Polar residues" evidence="12">
    <location>
        <begin position="1376"/>
        <end position="1403"/>
    </location>
</feature>
<feature type="compositionally biased region" description="Polar residues" evidence="12">
    <location>
        <begin position="1690"/>
        <end position="1711"/>
    </location>
</feature>
<feature type="region of interest" description="Disordered" evidence="12">
    <location>
        <begin position="2175"/>
        <end position="2315"/>
    </location>
</feature>
<dbReference type="SMART" id="SM00355">
    <property type="entry name" value="ZnF_C2H2"/>
    <property type="match status" value="6"/>
</dbReference>
<gene>
    <name evidence="15" type="primary">LOC120035604</name>
</gene>
<keyword evidence="8" id="KW-0805">Transcription regulation</keyword>
<feature type="compositionally biased region" description="Polar residues" evidence="12">
    <location>
        <begin position="1182"/>
        <end position="1203"/>
    </location>
</feature>
<feature type="compositionally biased region" description="Basic and acidic residues" evidence="12">
    <location>
        <begin position="1357"/>
        <end position="1374"/>
    </location>
</feature>
<feature type="region of interest" description="Disordered" evidence="12">
    <location>
        <begin position="516"/>
        <end position="551"/>
    </location>
</feature>
<feature type="compositionally biased region" description="Polar residues" evidence="12">
    <location>
        <begin position="707"/>
        <end position="717"/>
    </location>
</feature>
<keyword evidence="5" id="KW-0677">Repeat</keyword>
<dbReference type="PROSITE" id="PS00028">
    <property type="entry name" value="ZINC_FINGER_C2H2_1"/>
    <property type="match status" value="1"/>
</dbReference>
<reference evidence="15" key="1">
    <citation type="submission" date="2025-08" db="UniProtKB">
        <authorList>
            <consortium name="RefSeq"/>
        </authorList>
    </citation>
    <scope>IDENTIFICATION</scope>
    <source>
        <tissue evidence="15">White muscle</tissue>
    </source>
</reference>
<comment type="similarity">
    <text evidence="2">Belongs to the krueppel C2H2-type zinc-finger protein family.</text>
</comment>
<keyword evidence="6" id="KW-0863">Zinc-finger</keyword>